<evidence type="ECO:0000259" key="1">
    <source>
        <dbReference type="Pfam" id="PF12991"/>
    </source>
</evidence>
<dbReference type="InterPro" id="IPR053155">
    <property type="entry name" value="F-pilin_assembly_TraC"/>
</dbReference>
<proteinExistence type="predicted"/>
<dbReference type="Gene3D" id="1.10.8.730">
    <property type="match status" value="1"/>
</dbReference>
<feature type="domain" description="TraG P-loop" evidence="2">
    <location>
        <begin position="410"/>
        <end position="641"/>
    </location>
</feature>
<dbReference type="OrthoDB" id="596266at2"/>
<comment type="caution">
    <text evidence="3">The sequence shown here is derived from an EMBL/GenBank/DDBJ whole genome shotgun (WGS) entry which is preliminary data.</text>
</comment>
<dbReference type="InterPro" id="IPR024451">
    <property type="entry name" value="TraG_N_Bacteroidetes"/>
</dbReference>
<dbReference type="PANTHER" id="PTHR38467">
    <property type="match status" value="1"/>
</dbReference>
<dbReference type="InterPro" id="IPR027417">
    <property type="entry name" value="P-loop_NTPase"/>
</dbReference>
<dbReference type="EMBL" id="WMJX01000027">
    <property type="protein sequence ID" value="MTG98713.1"/>
    <property type="molecule type" value="Genomic_DNA"/>
</dbReference>
<name>A0A6I3LK81_9FLAO</name>
<dbReference type="Gene3D" id="3.40.50.300">
    <property type="entry name" value="P-loop containing nucleotide triphosphate hydrolases"/>
    <property type="match status" value="1"/>
</dbReference>
<keyword evidence="4" id="KW-1185">Reference proteome</keyword>
<gene>
    <name evidence="3" type="primary">traG</name>
    <name evidence="3" type="ORF">GJV76_11335</name>
</gene>
<dbReference type="AlphaFoldDB" id="A0A6I3LK81"/>
<dbReference type="InterPro" id="IPR022509">
    <property type="entry name" value="Conjugation_ATPase_TraG"/>
</dbReference>
<accession>A0A6I3LK81</accession>
<dbReference type="NCBIfam" id="TIGR03783">
    <property type="entry name" value="Bac_Flav_CT_G"/>
    <property type="match status" value="1"/>
</dbReference>
<reference evidence="3 4" key="1">
    <citation type="submission" date="2019-11" db="EMBL/GenBank/DDBJ databases">
        <title>Genome of Strain BIT-d1.</title>
        <authorList>
            <person name="Yang Y."/>
        </authorList>
    </citation>
    <scope>NUCLEOTIDE SEQUENCE [LARGE SCALE GENOMIC DNA]</scope>
    <source>
        <strain evidence="3 4">BIT-d1</strain>
    </source>
</reference>
<feature type="domain" description="TraG N-terminal Bacteroidetes" evidence="1">
    <location>
        <begin position="3"/>
        <end position="55"/>
    </location>
</feature>
<dbReference type="SUPFAM" id="SSF52540">
    <property type="entry name" value="P-loop containing nucleoside triphosphate hydrolases"/>
    <property type="match status" value="1"/>
</dbReference>
<evidence type="ECO:0000259" key="2">
    <source>
        <dbReference type="Pfam" id="PF19044"/>
    </source>
</evidence>
<evidence type="ECO:0000313" key="3">
    <source>
        <dbReference type="EMBL" id="MTG98713.1"/>
    </source>
</evidence>
<dbReference type="InterPro" id="IPR043964">
    <property type="entry name" value="P-loop_TraG"/>
</dbReference>
<dbReference type="Proteomes" id="UP000438760">
    <property type="component" value="Unassembled WGS sequence"/>
</dbReference>
<protein>
    <submittedName>
        <fullName evidence="3">TraG family conjugative transposon ATPase</fullName>
    </submittedName>
</protein>
<dbReference type="Pfam" id="PF12991">
    <property type="entry name" value="DUF3875"/>
    <property type="match status" value="1"/>
</dbReference>
<organism evidence="3 4">
    <name type="scientific">Myroides albus</name>
    <dbReference type="NCBI Taxonomy" id="2562892"/>
    <lineage>
        <taxon>Bacteria</taxon>
        <taxon>Pseudomonadati</taxon>
        <taxon>Bacteroidota</taxon>
        <taxon>Flavobacteriia</taxon>
        <taxon>Flavobacteriales</taxon>
        <taxon>Flavobacteriaceae</taxon>
        <taxon>Myroides</taxon>
    </lineage>
</organism>
<dbReference type="PANTHER" id="PTHR38467:SF1">
    <property type="entry name" value="CONJUGATIVE TRANSFER: ASSEMBLY"/>
    <property type="match status" value="1"/>
</dbReference>
<evidence type="ECO:0000313" key="4">
    <source>
        <dbReference type="Proteomes" id="UP000438760"/>
    </source>
</evidence>
<sequence length="644" mass="74095">MRNIAKANTLKRMFPLLSVEQNCIISKQADITFCYKVELPEIFSLSSQDYQAIHSLWEKALKVLPDFTIVHKQDWFTNHSYSCLDDLQQMSYLSQSFEKHFMGRGFLKHECYLYITKTNKQRIQSRSNFSSLVYGELVPKQIKDKTVLQNFEQACLQFERILNDSEYFSIQKLCSNQIVGTTSQGGLLQRYMSLNEQDNAVLEDIELNAQRVRVGENVINFFTFSNPFDLPLEVSMARAYDKLSSDKSELLVSFASHVSLQLDCNHIYNQYLFIEDSDDNLKMFEKRAKNMHSLSRYSRSNQINKQWIEQYLNQAHSQGLQSIRAHFNVMTWSDCPQELKQIKNKVTSSIASMGCIPRHNTVDSAVLFWAGIPGNSSDFPSEESFYSFVAPAICFFNSETNSKDSQSDFGIKMTDRLSGRPVFIDLSDLPMKKGIITNRNKFILGPSGSGKSFFTNHLLRQYHEQGAHVLIVDTGNSYKGLCDLIGGKSNNQDGIYFTYTQENPISFNPFYTQDGIFDIEKKESIKTLILTLWKRDDQPATRSEEVAISNAVNGYLKTLEDKSNIPSFNGFYQYLNTDYKSELDFKKVREKDFDLHNLLNVLEPYYKGGEYDYLLNSNKELDLLSKRFIVFEIDSIKGAPVKVA</sequence>
<dbReference type="Pfam" id="PF19044">
    <property type="entry name" value="P-loop_TraG"/>
    <property type="match status" value="1"/>
</dbReference>